<gene>
    <name evidence="1" type="ORF">DPMN_136413</name>
</gene>
<evidence type="ECO:0000313" key="2">
    <source>
        <dbReference type="Proteomes" id="UP000828390"/>
    </source>
</evidence>
<keyword evidence="2" id="KW-1185">Reference proteome</keyword>
<evidence type="ECO:0000313" key="1">
    <source>
        <dbReference type="EMBL" id="KAH3808064.1"/>
    </source>
</evidence>
<sequence>MVCYVACRSNQCWEGLRSDLVIEQRLMRSSKNTSGLTRSSGTTKEMENLWALSALVTSECNTAMQDLTDLTYTTCPQHKYSHEAGINRYASYPEKVQTNITI</sequence>
<protein>
    <submittedName>
        <fullName evidence="1">Uncharacterized protein</fullName>
    </submittedName>
</protein>
<organism evidence="1 2">
    <name type="scientific">Dreissena polymorpha</name>
    <name type="common">Zebra mussel</name>
    <name type="synonym">Mytilus polymorpha</name>
    <dbReference type="NCBI Taxonomy" id="45954"/>
    <lineage>
        <taxon>Eukaryota</taxon>
        <taxon>Metazoa</taxon>
        <taxon>Spiralia</taxon>
        <taxon>Lophotrochozoa</taxon>
        <taxon>Mollusca</taxon>
        <taxon>Bivalvia</taxon>
        <taxon>Autobranchia</taxon>
        <taxon>Heteroconchia</taxon>
        <taxon>Euheterodonta</taxon>
        <taxon>Imparidentia</taxon>
        <taxon>Neoheterodontei</taxon>
        <taxon>Myida</taxon>
        <taxon>Dreissenoidea</taxon>
        <taxon>Dreissenidae</taxon>
        <taxon>Dreissena</taxon>
    </lineage>
</organism>
<dbReference type="Proteomes" id="UP000828390">
    <property type="component" value="Unassembled WGS sequence"/>
</dbReference>
<reference evidence="1" key="1">
    <citation type="journal article" date="2019" name="bioRxiv">
        <title>The Genome of the Zebra Mussel, Dreissena polymorpha: A Resource for Invasive Species Research.</title>
        <authorList>
            <person name="McCartney M.A."/>
            <person name="Auch B."/>
            <person name="Kono T."/>
            <person name="Mallez S."/>
            <person name="Zhang Y."/>
            <person name="Obille A."/>
            <person name="Becker A."/>
            <person name="Abrahante J.E."/>
            <person name="Garbe J."/>
            <person name="Badalamenti J.P."/>
            <person name="Herman A."/>
            <person name="Mangelson H."/>
            <person name="Liachko I."/>
            <person name="Sullivan S."/>
            <person name="Sone E.D."/>
            <person name="Koren S."/>
            <person name="Silverstein K.A.T."/>
            <person name="Beckman K.B."/>
            <person name="Gohl D.M."/>
        </authorList>
    </citation>
    <scope>NUCLEOTIDE SEQUENCE</scope>
    <source>
        <strain evidence="1">Duluth1</strain>
        <tissue evidence="1">Whole animal</tissue>
    </source>
</reference>
<comment type="caution">
    <text evidence="1">The sequence shown here is derived from an EMBL/GenBank/DDBJ whole genome shotgun (WGS) entry which is preliminary data.</text>
</comment>
<accession>A0A9D4G2R0</accession>
<name>A0A9D4G2R0_DREPO</name>
<proteinExistence type="predicted"/>
<reference evidence="1" key="2">
    <citation type="submission" date="2020-11" db="EMBL/GenBank/DDBJ databases">
        <authorList>
            <person name="McCartney M.A."/>
            <person name="Auch B."/>
            <person name="Kono T."/>
            <person name="Mallez S."/>
            <person name="Becker A."/>
            <person name="Gohl D.M."/>
            <person name="Silverstein K.A.T."/>
            <person name="Koren S."/>
            <person name="Bechman K.B."/>
            <person name="Herman A."/>
            <person name="Abrahante J.E."/>
            <person name="Garbe J."/>
        </authorList>
    </citation>
    <scope>NUCLEOTIDE SEQUENCE</scope>
    <source>
        <strain evidence="1">Duluth1</strain>
        <tissue evidence="1">Whole animal</tissue>
    </source>
</reference>
<dbReference type="AlphaFoldDB" id="A0A9D4G2R0"/>
<dbReference type="EMBL" id="JAIWYP010000006">
    <property type="protein sequence ID" value="KAH3808064.1"/>
    <property type="molecule type" value="Genomic_DNA"/>
</dbReference>